<organism evidence="1">
    <name type="scientific">Picea glauca</name>
    <name type="common">White spruce</name>
    <name type="synonym">Pinus glauca</name>
    <dbReference type="NCBI Taxonomy" id="3330"/>
    <lineage>
        <taxon>Eukaryota</taxon>
        <taxon>Viridiplantae</taxon>
        <taxon>Streptophyta</taxon>
        <taxon>Embryophyta</taxon>
        <taxon>Tracheophyta</taxon>
        <taxon>Spermatophyta</taxon>
        <taxon>Pinopsida</taxon>
        <taxon>Pinidae</taxon>
        <taxon>Conifers I</taxon>
        <taxon>Pinales</taxon>
        <taxon>Pinaceae</taxon>
        <taxon>Picea</taxon>
    </lineage>
</organism>
<geneLocation type="mitochondrion" evidence="1"/>
<accession>A0A101LV25</accession>
<evidence type="ECO:0000313" key="1">
    <source>
        <dbReference type="EMBL" id="KUM45894.1"/>
    </source>
</evidence>
<name>A0A101LV25_PICGL</name>
<comment type="caution">
    <text evidence="1">The sequence shown here is derived from an EMBL/GenBank/DDBJ whole genome shotgun (WGS) entry which is preliminary data.</text>
</comment>
<sequence length="57" mass="6335">MTQYASQVKEMKVDLIQLHSLLVLDSLIASSGNYRGSEGRNKSFILAYIGNYNGNLL</sequence>
<dbReference type="AlphaFoldDB" id="A0A101LV25"/>
<proteinExistence type="predicted"/>
<dbReference type="EMBL" id="LKAM01000015">
    <property type="protein sequence ID" value="KUM45894.1"/>
    <property type="molecule type" value="Genomic_DNA"/>
</dbReference>
<reference evidence="1" key="1">
    <citation type="journal article" date="2015" name="Genome Biol. Evol.">
        <title>Organellar Genomes of White Spruce (Picea glauca): Assembly and Annotation.</title>
        <authorList>
            <person name="Jackman S.D."/>
            <person name="Warren R.L."/>
            <person name="Gibb E.A."/>
            <person name="Vandervalk B.P."/>
            <person name="Mohamadi H."/>
            <person name="Chu J."/>
            <person name="Raymond A."/>
            <person name="Pleasance S."/>
            <person name="Coope R."/>
            <person name="Wildung M.R."/>
            <person name="Ritland C.E."/>
            <person name="Bousquet J."/>
            <person name="Jones S.J."/>
            <person name="Bohlmann J."/>
            <person name="Birol I."/>
        </authorList>
    </citation>
    <scope>NUCLEOTIDE SEQUENCE [LARGE SCALE GENOMIC DNA]</scope>
    <source>
        <tissue evidence="1">Flushing bud</tissue>
    </source>
</reference>
<gene>
    <name evidence="1" type="ORF">ABT39_MTgene2248</name>
</gene>
<protein>
    <submittedName>
        <fullName evidence="1">Uncharacterized protein</fullName>
    </submittedName>
</protein>
<keyword evidence="1" id="KW-0496">Mitochondrion</keyword>